<evidence type="ECO:0000313" key="4">
    <source>
        <dbReference type="EMBL" id="SMF61190.1"/>
    </source>
</evidence>
<dbReference type="InterPro" id="IPR011006">
    <property type="entry name" value="CheY-like_superfamily"/>
</dbReference>
<feature type="modified residue" description="4-aspartylphosphate" evidence="2">
    <location>
        <position position="54"/>
    </location>
</feature>
<evidence type="ECO:0000256" key="1">
    <source>
        <dbReference type="ARBA" id="ARBA00022553"/>
    </source>
</evidence>
<dbReference type="PANTHER" id="PTHR44591:SF3">
    <property type="entry name" value="RESPONSE REGULATORY DOMAIN-CONTAINING PROTEIN"/>
    <property type="match status" value="1"/>
</dbReference>
<evidence type="ECO:0000313" key="5">
    <source>
        <dbReference type="Proteomes" id="UP000192934"/>
    </source>
</evidence>
<keyword evidence="1 2" id="KW-0597">Phosphoprotein</keyword>
<feature type="domain" description="Response regulatory" evidence="3">
    <location>
        <begin position="5"/>
        <end position="121"/>
    </location>
</feature>
<dbReference type="Pfam" id="PF00072">
    <property type="entry name" value="Response_reg"/>
    <property type="match status" value="1"/>
</dbReference>
<proteinExistence type="predicted"/>
<dbReference type="PROSITE" id="PS50110">
    <property type="entry name" value="RESPONSE_REGULATORY"/>
    <property type="match status" value="1"/>
</dbReference>
<reference evidence="5" key="1">
    <citation type="submission" date="2017-04" db="EMBL/GenBank/DDBJ databases">
        <authorList>
            <person name="Varghese N."/>
            <person name="Submissions S."/>
        </authorList>
    </citation>
    <scope>NUCLEOTIDE SEQUENCE [LARGE SCALE GENOMIC DNA]</scope>
    <source>
        <strain evidence="5">Dd16</strain>
    </source>
</reference>
<dbReference type="InterPro" id="IPR001789">
    <property type="entry name" value="Sig_transdc_resp-reg_receiver"/>
</dbReference>
<dbReference type="InterPro" id="IPR050595">
    <property type="entry name" value="Bact_response_regulator"/>
</dbReference>
<evidence type="ECO:0000256" key="2">
    <source>
        <dbReference type="PROSITE-ProRule" id="PRU00169"/>
    </source>
</evidence>
<dbReference type="Proteomes" id="UP000192934">
    <property type="component" value="Chromosome I"/>
</dbReference>
<name>A0A1X7FYK0_9SPHN</name>
<keyword evidence="5" id="KW-1185">Reference proteome</keyword>
<sequence>MGDRKILVCDDDDLLVDLLEHRLGARGFEVIVARDGGEAVAAASSERPDAIVLDAMMPVLDGHEVLRRLGRREETASIPVIMLTARKQEKDILSALELGARDYLVKPFIPEELITRLNRVIEAKA</sequence>
<gene>
    <name evidence="4" type="ORF">SAMN06295910_0172</name>
</gene>
<dbReference type="AlphaFoldDB" id="A0A1X7FYK0"/>
<dbReference type="PANTHER" id="PTHR44591">
    <property type="entry name" value="STRESS RESPONSE REGULATOR PROTEIN 1"/>
    <property type="match status" value="1"/>
</dbReference>
<dbReference type="EMBL" id="LT840185">
    <property type="protein sequence ID" value="SMF61190.1"/>
    <property type="molecule type" value="Genomic_DNA"/>
</dbReference>
<organism evidence="4 5">
    <name type="scientific">Allosphingosinicella indica</name>
    <dbReference type="NCBI Taxonomy" id="941907"/>
    <lineage>
        <taxon>Bacteria</taxon>
        <taxon>Pseudomonadati</taxon>
        <taxon>Pseudomonadota</taxon>
        <taxon>Alphaproteobacteria</taxon>
        <taxon>Sphingomonadales</taxon>
        <taxon>Sphingomonadaceae</taxon>
        <taxon>Allosphingosinicella</taxon>
    </lineage>
</organism>
<dbReference type="GO" id="GO:0000160">
    <property type="term" value="P:phosphorelay signal transduction system"/>
    <property type="evidence" value="ECO:0007669"/>
    <property type="project" value="InterPro"/>
</dbReference>
<protein>
    <submittedName>
        <fullName evidence="4">Response regulator receiver domain-containing protein</fullName>
    </submittedName>
</protein>
<dbReference type="SMART" id="SM00448">
    <property type="entry name" value="REC"/>
    <property type="match status" value="1"/>
</dbReference>
<dbReference type="SUPFAM" id="SSF52172">
    <property type="entry name" value="CheY-like"/>
    <property type="match status" value="1"/>
</dbReference>
<dbReference type="CDD" id="cd17574">
    <property type="entry name" value="REC_OmpR"/>
    <property type="match status" value="1"/>
</dbReference>
<accession>A0A1X7FYK0</accession>
<evidence type="ECO:0000259" key="3">
    <source>
        <dbReference type="PROSITE" id="PS50110"/>
    </source>
</evidence>
<dbReference type="Gene3D" id="3.40.50.2300">
    <property type="match status" value="1"/>
</dbReference>
<dbReference type="STRING" id="941907.SAMN06295910_0172"/>